<evidence type="ECO:0000313" key="1">
    <source>
        <dbReference type="EMBL" id="KGF35230.1"/>
    </source>
</evidence>
<comment type="caution">
    <text evidence="1">The sequence shown here is derived from an EMBL/GenBank/DDBJ whole genome shotgun (WGS) entry which is preliminary data.</text>
</comment>
<dbReference type="EMBL" id="JRNN01000054">
    <property type="protein sequence ID" value="KGF35230.1"/>
    <property type="molecule type" value="Genomic_DNA"/>
</dbReference>
<dbReference type="AlphaFoldDB" id="A0A095ZKE6"/>
<reference evidence="1 2" key="1">
    <citation type="submission" date="2014-07" db="EMBL/GenBank/DDBJ databases">
        <authorList>
            <person name="McCorrison J."/>
            <person name="Sanka R."/>
            <person name="Torralba M."/>
            <person name="Gillis M."/>
            <person name="Haft D.H."/>
            <person name="Methe B."/>
            <person name="Sutton G."/>
            <person name="Nelson K.E."/>
        </authorList>
    </citation>
    <scope>NUCLEOTIDE SEQUENCE [LARGE SCALE GENOMIC DNA]</scope>
    <source>
        <strain evidence="1 2">DNF00853</strain>
    </source>
</reference>
<organism evidence="1 2">
    <name type="scientific">Hoylesella buccalis DNF00853</name>
    <dbReference type="NCBI Taxonomy" id="1401074"/>
    <lineage>
        <taxon>Bacteria</taxon>
        <taxon>Pseudomonadati</taxon>
        <taxon>Bacteroidota</taxon>
        <taxon>Bacteroidia</taxon>
        <taxon>Bacteroidales</taxon>
        <taxon>Prevotellaceae</taxon>
        <taxon>Hoylesella</taxon>
    </lineage>
</organism>
<evidence type="ECO:0000313" key="2">
    <source>
        <dbReference type="Proteomes" id="UP000029556"/>
    </source>
</evidence>
<dbReference type="Proteomes" id="UP000029556">
    <property type="component" value="Unassembled WGS sequence"/>
</dbReference>
<proteinExistence type="predicted"/>
<gene>
    <name evidence="1" type="ORF">HMPREF2137_05110</name>
</gene>
<accession>A0A095ZKE6</accession>
<name>A0A095ZKE6_9BACT</name>
<protein>
    <submittedName>
        <fullName evidence="1">Uncharacterized protein</fullName>
    </submittedName>
</protein>
<sequence length="86" mass="9643">MHRTTQSAQERVSLLVTECPTLVFMSFYGTKLKVFWQITKGCEKKVVEQTTLNIIAVTPNDISLKTSGKVACTILEAHATNMLFHN</sequence>